<dbReference type="EC" id="5.99.1.4" evidence="1"/>
<dbReference type="AlphaFoldDB" id="A0A318TKW6"/>
<evidence type="ECO:0000259" key="3">
    <source>
        <dbReference type="Pfam" id="PF01323"/>
    </source>
</evidence>
<dbReference type="Gene3D" id="3.40.30.10">
    <property type="entry name" value="Glutaredoxin"/>
    <property type="match status" value="1"/>
</dbReference>
<evidence type="ECO:0000313" key="4">
    <source>
        <dbReference type="EMBL" id="PYF05324.1"/>
    </source>
</evidence>
<evidence type="ECO:0000313" key="5">
    <source>
        <dbReference type="Proteomes" id="UP000248148"/>
    </source>
</evidence>
<dbReference type="InterPro" id="IPR051924">
    <property type="entry name" value="GST_Kappa/NadH"/>
</dbReference>
<dbReference type="PIRSF" id="PIRSF006386">
    <property type="entry name" value="HCCAis_GSTk"/>
    <property type="match status" value="1"/>
</dbReference>
<dbReference type="InterPro" id="IPR036249">
    <property type="entry name" value="Thioredoxin-like_sf"/>
</dbReference>
<keyword evidence="5" id="KW-1185">Reference proteome</keyword>
<proteinExistence type="inferred from homology"/>
<organism evidence="4 5">
    <name type="scientific">Rhodopseudomonas faecalis</name>
    <dbReference type="NCBI Taxonomy" id="99655"/>
    <lineage>
        <taxon>Bacteria</taxon>
        <taxon>Pseudomonadati</taxon>
        <taxon>Pseudomonadota</taxon>
        <taxon>Alphaproteobacteria</taxon>
        <taxon>Hyphomicrobiales</taxon>
        <taxon>Nitrobacteraceae</taxon>
        <taxon>Rhodopseudomonas</taxon>
    </lineage>
</organism>
<comment type="similarity">
    <text evidence="1">Belongs to the GST superfamily. NadH family.</text>
</comment>
<accession>A0A318TKW6</accession>
<dbReference type="PANTHER" id="PTHR42943">
    <property type="entry name" value="GLUTATHIONE S-TRANSFERASE KAPPA"/>
    <property type="match status" value="1"/>
</dbReference>
<comment type="caution">
    <text evidence="4">The sequence shown here is derived from an EMBL/GenBank/DDBJ whole genome shotgun (WGS) entry which is preliminary data.</text>
</comment>
<dbReference type="Proteomes" id="UP000248148">
    <property type="component" value="Unassembled WGS sequence"/>
</dbReference>
<keyword evidence="1 4" id="KW-0413">Isomerase</keyword>
<dbReference type="PANTHER" id="PTHR42943:SF2">
    <property type="entry name" value="GLUTATHIONE S-TRANSFERASE KAPPA 1"/>
    <property type="match status" value="1"/>
</dbReference>
<comment type="catalytic activity">
    <reaction evidence="1">
        <text>2-hydroxychromene-2-carboxylate = (3E)-4-(2-hydroxyphenyl)-2-oxobut-3-enoate</text>
        <dbReference type="Rhea" id="RHEA:27401"/>
        <dbReference type="ChEBI" id="CHEBI:59350"/>
        <dbReference type="ChEBI" id="CHEBI:59353"/>
        <dbReference type="EC" id="5.99.1.4"/>
    </reaction>
</comment>
<feature type="domain" description="DSBA-like thioredoxin" evidence="3">
    <location>
        <begin position="2"/>
        <end position="198"/>
    </location>
</feature>
<dbReference type="InterPro" id="IPR001853">
    <property type="entry name" value="DSBA-like_thioredoxin_dom"/>
</dbReference>
<protein>
    <recommendedName>
        <fullName evidence="1">2-hydroxychromene-2-carboxylate isomerase</fullName>
        <ecNumber evidence="1">5.99.1.4</ecNumber>
    </recommendedName>
</protein>
<dbReference type="InterPro" id="IPR044087">
    <property type="entry name" value="NahD-like"/>
</dbReference>
<gene>
    <name evidence="4" type="ORF">BJ122_10161</name>
</gene>
<dbReference type="EMBL" id="QJTI01000001">
    <property type="protein sequence ID" value="PYF05324.1"/>
    <property type="molecule type" value="Genomic_DNA"/>
</dbReference>
<sequence>MIEFFFDISSPWTYLAFHNIQPLAKEFDEEIEWRPILVGGIFNTINPSVYEMRKTPVPAKAIYMLKDLGDWARSAGLAIKMPPSVFPVNSVKAMRGCLWLLREQRAVMVPFATAAFASYWGDDRDISQDAVLAEICARVGVDPQALLAGIAEQSIKDQLKANTDDVIARGGFGSPTIFVDKTDMYFGNDRLPLIREVLARRRAHAASSAA</sequence>
<dbReference type="CDD" id="cd03022">
    <property type="entry name" value="DsbA_HCCA_Iso"/>
    <property type="match status" value="1"/>
</dbReference>
<reference evidence="4 5" key="1">
    <citation type="submission" date="2018-06" db="EMBL/GenBank/DDBJ databases">
        <title>Genomic Encyclopedia of Archaeal and Bacterial Type Strains, Phase II (KMG-II): from individual species to whole genera.</title>
        <authorList>
            <person name="Goeker M."/>
        </authorList>
    </citation>
    <scope>NUCLEOTIDE SEQUENCE [LARGE SCALE GENOMIC DNA]</scope>
    <source>
        <strain evidence="4 5">JCM 11668</strain>
    </source>
</reference>
<evidence type="ECO:0000256" key="1">
    <source>
        <dbReference type="PIRNR" id="PIRNR006386"/>
    </source>
</evidence>
<dbReference type="GO" id="GO:0004602">
    <property type="term" value="F:glutathione peroxidase activity"/>
    <property type="evidence" value="ECO:0007669"/>
    <property type="project" value="TreeGrafter"/>
</dbReference>
<dbReference type="RefSeq" id="WP_110779213.1">
    <property type="nucleotide sequence ID" value="NZ_QJTI01000001.1"/>
</dbReference>
<dbReference type="GO" id="GO:1901170">
    <property type="term" value="P:naphthalene catabolic process"/>
    <property type="evidence" value="ECO:0007669"/>
    <property type="project" value="InterPro"/>
</dbReference>
<dbReference type="InterPro" id="IPR014440">
    <property type="entry name" value="HCCAis_GSTk"/>
</dbReference>
<evidence type="ECO:0000256" key="2">
    <source>
        <dbReference type="PIRSR" id="PIRSR006386-1"/>
    </source>
</evidence>
<dbReference type="SUPFAM" id="SSF52833">
    <property type="entry name" value="Thioredoxin-like"/>
    <property type="match status" value="1"/>
</dbReference>
<dbReference type="GO" id="GO:0018845">
    <property type="term" value="F:2-hydroxychromene-2-carboxylate isomerase activity"/>
    <property type="evidence" value="ECO:0007669"/>
    <property type="project" value="UniProtKB-UniRule"/>
</dbReference>
<feature type="active site" description="Nucleophile" evidence="2">
    <location>
        <position position="10"/>
    </location>
</feature>
<dbReference type="GO" id="GO:0006749">
    <property type="term" value="P:glutathione metabolic process"/>
    <property type="evidence" value="ECO:0007669"/>
    <property type="project" value="TreeGrafter"/>
</dbReference>
<dbReference type="GO" id="GO:0004364">
    <property type="term" value="F:glutathione transferase activity"/>
    <property type="evidence" value="ECO:0007669"/>
    <property type="project" value="TreeGrafter"/>
</dbReference>
<dbReference type="Pfam" id="PF01323">
    <property type="entry name" value="DSBA"/>
    <property type="match status" value="1"/>
</dbReference>
<dbReference type="OrthoDB" id="5244108at2"/>
<name>A0A318TKW6_9BRAD</name>